<proteinExistence type="predicted"/>
<keyword evidence="1" id="KW-0472">Membrane</keyword>
<dbReference type="InterPro" id="IPR032314">
    <property type="entry name" value="DUF4845"/>
</dbReference>
<dbReference type="Pfam" id="PF16137">
    <property type="entry name" value="DUF4845"/>
    <property type="match status" value="1"/>
</dbReference>
<sequence>MPSSLKKQRGLTFLSIAFILALIGFFTLLILKIAPIYINHSRVVNALKAVENTTDIVTKNKYEIKSSLDKRFDMNYVEHVTNDNIKIVAQPGYVRVDIDYERVEPIMGNLSVLVEFHEGFEAGNR</sequence>
<gene>
    <name evidence="2" type="ORF">JT25_004365</name>
</gene>
<dbReference type="KEGG" id="mdn:JT25_004365"/>
<evidence type="ECO:0000256" key="1">
    <source>
        <dbReference type="SAM" id="Phobius"/>
    </source>
</evidence>
<accession>A0A126T203</accession>
<dbReference type="AlphaFoldDB" id="A0A126T203"/>
<dbReference type="OrthoDB" id="5569427at2"/>
<protein>
    <recommendedName>
        <fullName evidence="4">DUF4845 domain-containing protein</fullName>
    </recommendedName>
</protein>
<evidence type="ECO:0008006" key="4">
    <source>
        <dbReference type="Google" id="ProtNLM"/>
    </source>
</evidence>
<keyword evidence="1" id="KW-0812">Transmembrane</keyword>
<dbReference type="EMBL" id="CP014476">
    <property type="protein sequence ID" value="AMK75724.1"/>
    <property type="molecule type" value="Genomic_DNA"/>
</dbReference>
<dbReference type="STRING" id="1538553.JT25_004365"/>
<dbReference type="Proteomes" id="UP000030512">
    <property type="component" value="Chromosome"/>
</dbReference>
<organism evidence="2 3">
    <name type="scientific">Methylomonas denitrificans</name>
    <dbReference type="NCBI Taxonomy" id="1538553"/>
    <lineage>
        <taxon>Bacteria</taxon>
        <taxon>Pseudomonadati</taxon>
        <taxon>Pseudomonadota</taxon>
        <taxon>Gammaproteobacteria</taxon>
        <taxon>Methylococcales</taxon>
        <taxon>Methylococcaceae</taxon>
        <taxon>Methylomonas</taxon>
    </lineage>
</organism>
<feature type="transmembrane region" description="Helical" evidence="1">
    <location>
        <begin position="12"/>
        <end position="38"/>
    </location>
</feature>
<evidence type="ECO:0000313" key="3">
    <source>
        <dbReference type="Proteomes" id="UP000030512"/>
    </source>
</evidence>
<evidence type="ECO:0000313" key="2">
    <source>
        <dbReference type="EMBL" id="AMK75724.1"/>
    </source>
</evidence>
<dbReference type="RefSeq" id="WP_062327704.1">
    <property type="nucleotide sequence ID" value="NZ_CP014476.1"/>
</dbReference>
<keyword evidence="3" id="KW-1185">Reference proteome</keyword>
<name>A0A126T203_9GAMM</name>
<reference evidence="2 3" key="1">
    <citation type="journal article" date="2015" name="Environ. Microbiol.">
        <title>Methane oxidation coupled to nitrate reduction under hypoxia by the Gammaproteobacterium Methylomonas denitrificans, sp. nov. type strain FJG1.</title>
        <authorList>
            <person name="Kits K.D."/>
            <person name="Klotz M.G."/>
            <person name="Stein L.Y."/>
        </authorList>
    </citation>
    <scope>NUCLEOTIDE SEQUENCE [LARGE SCALE GENOMIC DNA]</scope>
    <source>
        <strain evidence="2 3">FJG1</strain>
    </source>
</reference>
<keyword evidence="1" id="KW-1133">Transmembrane helix</keyword>